<evidence type="ECO:0000313" key="3">
    <source>
        <dbReference type="Proteomes" id="UP000252189"/>
    </source>
</evidence>
<keyword evidence="1" id="KW-0472">Membrane</keyword>
<keyword evidence="1" id="KW-0812">Transmembrane</keyword>
<dbReference type="EMBL" id="QPHM01000003">
    <property type="protein sequence ID" value="RCU44426.1"/>
    <property type="molecule type" value="Genomic_DNA"/>
</dbReference>
<accession>A0A368N2I8</accession>
<keyword evidence="1" id="KW-1133">Transmembrane helix</keyword>
<dbReference type="AlphaFoldDB" id="A0A368N2I8"/>
<evidence type="ECO:0000256" key="1">
    <source>
        <dbReference type="SAM" id="Phobius"/>
    </source>
</evidence>
<dbReference type="RefSeq" id="WP_114450599.1">
    <property type="nucleotide sequence ID" value="NZ_QPHM01000003.1"/>
</dbReference>
<keyword evidence="3" id="KW-1185">Reference proteome</keyword>
<proteinExistence type="predicted"/>
<comment type="caution">
    <text evidence="2">The sequence shown here is derived from an EMBL/GenBank/DDBJ whole genome shotgun (WGS) entry which is preliminary data.</text>
</comment>
<dbReference type="OrthoDB" id="177342at2157"/>
<protein>
    <submittedName>
        <fullName evidence="2">Uncharacterized protein</fullName>
    </submittedName>
</protein>
<feature type="transmembrane region" description="Helical" evidence="1">
    <location>
        <begin position="27"/>
        <end position="45"/>
    </location>
</feature>
<evidence type="ECO:0000313" key="2">
    <source>
        <dbReference type="EMBL" id="RCU44426.1"/>
    </source>
</evidence>
<sequence length="181" mass="18408">MTTWLATHVSRLLAAVGYPFTTARRTLATTGFAVATYCVLVLSTFPTYSMQMLGAGPGYAADALLALTANTYRTVGGVGLGLIVVYAVATGVALTTTVARVRDAGSTGAWDLWSVLPGLVASGCASCGAGVLGLLGLVGALAAMPFDGNLLRLGGLVLLVGYLSRTGHPRRCELAPTGEEA</sequence>
<name>A0A368N2I8_9EURY</name>
<feature type="transmembrane region" description="Helical" evidence="1">
    <location>
        <begin position="78"/>
        <end position="99"/>
    </location>
</feature>
<reference evidence="2 3" key="1">
    <citation type="submission" date="2018-07" db="EMBL/GenBank/DDBJ databases">
        <title>Genome sequences of Haloplanus salinus JCM 18368T.</title>
        <authorList>
            <person name="Kim Y.B."/>
            <person name="Roh S.W."/>
        </authorList>
    </citation>
    <scope>NUCLEOTIDE SEQUENCE [LARGE SCALE GENOMIC DNA]</scope>
    <source>
        <strain evidence="2 3">JCM 18368</strain>
    </source>
</reference>
<organism evidence="2 3">
    <name type="scientific">Haloplanus salinus</name>
    <dbReference type="NCBI Taxonomy" id="1126245"/>
    <lineage>
        <taxon>Archaea</taxon>
        <taxon>Methanobacteriati</taxon>
        <taxon>Methanobacteriota</taxon>
        <taxon>Stenosarchaea group</taxon>
        <taxon>Halobacteria</taxon>
        <taxon>Halobacteriales</taxon>
        <taxon>Haloferacaceae</taxon>
        <taxon>Haloplanus</taxon>
    </lineage>
</organism>
<dbReference type="Proteomes" id="UP000252189">
    <property type="component" value="Unassembled WGS sequence"/>
</dbReference>
<feature type="transmembrane region" description="Helical" evidence="1">
    <location>
        <begin position="119"/>
        <end position="143"/>
    </location>
</feature>
<gene>
    <name evidence="2" type="ORF">DU504_16885</name>
</gene>